<dbReference type="InterPro" id="IPR041489">
    <property type="entry name" value="PDZ_6"/>
</dbReference>
<dbReference type="Proteomes" id="UP000298517">
    <property type="component" value="Unassembled WGS sequence"/>
</dbReference>
<dbReference type="RefSeq" id="WP_134246716.1">
    <property type="nucleotide sequence ID" value="NZ_SNQI01000001.1"/>
</dbReference>
<accession>A0A4Y8AVY2</accession>
<dbReference type="PROSITE" id="PS51257">
    <property type="entry name" value="PROKAR_LIPOPROTEIN"/>
    <property type="match status" value="1"/>
</dbReference>
<dbReference type="SUPFAM" id="SSF52096">
    <property type="entry name" value="ClpP/crotonase"/>
    <property type="match status" value="1"/>
</dbReference>
<dbReference type="OrthoDB" id="7168509at2"/>
<dbReference type="InterPro" id="IPR036034">
    <property type="entry name" value="PDZ_sf"/>
</dbReference>
<feature type="domain" description="Tail specific protease" evidence="2">
    <location>
        <begin position="202"/>
        <end position="412"/>
    </location>
</feature>
<evidence type="ECO:0000313" key="3">
    <source>
        <dbReference type="EMBL" id="TEW76706.1"/>
    </source>
</evidence>
<dbReference type="InterPro" id="IPR005151">
    <property type="entry name" value="Tail-specific_protease"/>
</dbReference>
<feature type="chain" id="PRO_5021432664" evidence="1">
    <location>
        <begin position="23"/>
        <end position="494"/>
    </location>
</feature>
<dbReference type="CDD" id="cd07561">
    <property type="entry name" value="Peptidase_S41_CPP_like"/>
    <property type="match status" value="1"/>
</dbReference>
<dbReference type="PANTHER" id="PTHR32060:SF30">
    <property type="entry name" value="CARBOXY-TERMINAL PROCESSING PROTEASE CTPA"/>
    <property type="match status" value="1"/>
</dbReference>
<protein>
    <submittedName>
        <fullName evidence="3">Peptidase S41</fullName>
    </submittedName>
</protein>
<keyword evidence="1" id="KW-0732">Signal</keyword>
<dbReference type="GO" id="GO:0008236">
    <property type="term" value="F:serine-type peptidase activity"/>
    <property type="evidence" value="ECO:0007669"/>
    <property type="project" value="InterPro"/>
</dbReference>
<dbReference type="SUPFAM" id="SSF50156">
    <property type="entry name" value="PDZ domain-like"/>
    <property type="match status" value="1"/>
</dbReference>
<proteinExistence type="predicted"/>
<evidence type="ECO:0000256" key="1">
    <source>
        <dbReference type="SAM" id="SignalP"/>
    </source>
</evidence>
<evidence type="ECO:0000259" key="2">
    <source>
        <dbReference type="SMART" id="SM00245"/>
    </source>
</evidence>
<sequence>MKKINTFLAFFLALTFAFVSCTKDDDPPRRILDKTKIDNPINHFVWQAMNSWYNWQPNVSNLADSKDDNLESYYDYLNSYGTPESLFETLLYDKGNTDRFSWFIEDFNKQGASFRGVNDTYGFEFGVARLCGDCSEIIGFVTYVVPNSPAADAGIQRGDLFYKFDGVELNIDNYGVVNNYYDDEITSISMEFNTLENGTIVPNNVEKTLTIREVVENPVLYSDIITNNVGTKIGYLVYNGFKYTFHEELNNVFADFKGAGITELVLDLRYNGGGSVLTSAYLASMIYGGASENEVFAKLIYNSKHSGEGGYYSFFNKAYIYDKDGEYSGNEATINRLNSLTKLYVITSKSTASASEMIINGLTPYMSVIKVGTTTYGKNVGSITLYDSSDFKKEGANTTHTNALQPIVFQIYNKFDESDYTLGFTPDYEVVEFASQIKPFGDVEEPLLKTALDHISGIISKPSLAKKNMFETGPSLFNSLDKKKYAKEMYIIPE</sequence>
<dbReference type="PANTHER" id="PTHR32060">
    <property type="entry name" value="TAIL-SPECIFIC PROTEASE"/>
    <property type="match status" value="1"/>
</dbReference>
<reference evidence="3 4" key="1">
    <citation type="journal article" date="2011" name="J. Microbiol.">
        <title>Gramella jeungdoensis sp. nov., isolated from a solar saltern in Korea.</title>
        <authorList>
            <person name="Joung Y."/>
            <person name="Kim H."/>
            <person name="Jang T."/>
            <person name="Ahn T.S."/>
            <person name="Joh K."/>
        </authorList>
    </citation>
    <scope>NUCLEOTIDE SEQUENCE [LARGE SCALE GENOMIC DNA]</scope>
    <source>
        <strain evidence="3 4">KCTC 23123</strain>
    </source>
</reference>
<name>A0A4Y8AVY2_9FLAO</name>
<dbReference type="Gene3D" id="2.30.42.10">
    <property type="match status" value="1"/>
</dbReference>
<dbReference type="Pfam" id="PF17820">
    <property type="entry name" value="PDZ_6"/>
    <property type="match status" value="1"/>
</dbReference>
<dbReference type="EMBL" id="SNQI01000001">
    <property type="protein sequence ID" value="TEW76706.1"/>
    <property type="molecule type" value="Genomic_DNA"/>
</dbReference>
<dbReference type="SMART" id="SM00245">
    <property type="entry name" value="TSPc"/>
    <property type="match status" value="1"/>
</dbReference>
<dbReference type="Gene3D" id="3.90.226.10">
    <property type="entry name" value="2-enoyl-CoA Hydratase, Chain A, domain 1"/>
    <property type="match status" value="1"/>
</dbReference>
<dbReference type="AlphaFoldDB" id="A0A4Y8AVY2"/>
<keyword evidence="4" id="KW-1185">Reference proteome</keyword>
<dbReference type="GO" id="GO:0030288">
    <property type="term" value="C:outer membrane-bounded periplasmic space"/>
    <property type="evidence" value="ECO:0007669"/>
    <property type="project" value="TreeGrafter"/>
</dbReference>
<dbReference type="Pfam" id="PF18294">
    <property type="entry name" value="Pept_S41_N"/>
    <property type="match status" value="1"/>
</dbReference>
<dbReference type="Pfam" id="PF03572">
    <property type="entry name" value="Peptidase_S41"/>
    <property type="match status" value="1"/>
</dbReference>
<dbReference type="InterPro" id="IPR029045">
    <property type="entry name" value="ClpP/crotonase-like_dom_sf"/>
</dbReference>
<feature type="signal peptide" evidence="1">
    <location>
        <begin position="1"/>
        <end position="22"/>
    </location>
</feature>
<organism evidence="3 4">
    <name type="scientific">Gramella jeungdoensis</name>
    <dbReference type="NCBI Taxonomy" id="708091"/>
    <lineage>
        <taxon>Bacteria</taxon>
        <taxon>Pseudomonadati</taxon>
        <taxon>Bacteroidota</taxon>
        <taxon>Flavobacteriia</taxon>
        <taxon>Flavobacteriales</taxon>
        <taxon>Flavobacteriaceae</taxon>
        <taxon>Christiangramia</taxon>
    </lineage>
</organism>
<gene>
    <name evidence="3" type="ORF">E2488_02330</name>
</gene>
<dbReference type="GO" id="GO:0006508">
    <property type="term" value="P:proteolysis"/>
    <property type="evidence" value="ECO:0007669"/>
    <property type="project" value="InterPro"/>
</dbReference>
<dbReference type="InterPro" id="IPR041613">
    <property type="entry name" value="Pept_S41_N"/>
</dbReference>
<comment type="caution">
    <text evidence="3">The sequence shown here is derived from an EMBL/GenBank/DDBJ whole genome shotgun (WGS) entry which is preliminary data.</text>
</comment>
<dbReference type="GO" id="GO:0007165">
    <property type="term" value="P:signal transduction"/>
    <property type="evidence" value="ECO:0007669"/>
    <property type="project" value="TreeGrafter"/>
</dbReference>
<dbReference type="GO" id="GO:0004175">
    <property type="term" value="F:endopeptidase activity"/>
    <property type="evidence" value="ECO:0007669"/>
    <property type="project" value="TreeGrafter"/>
</dbReference>
<evidence type="ECO:0000313" key="4">
    <source>
        <dbReference type="Proteomes" id="UP000298517"/>
    </source>
</evidence>
<dbReference type="Gene3D" id="3.30.750.170">
    <property type="match status" value="1"/>
</dbReference>